<organism evidence="1 2">
    <name type="scientific">Herbaspirillum lusitanum</name>
    <dbReference type="NCBI Taxonomy" id="213312"/>
    <lineage>
        <taxon>Bacteria</taxon>
        <taxon>Pseudomonadati</taxon>
        <taxon>Pseudomonadota</taxon>
        <taxon>Betaproteobacteria</taxon>
        <taxon>Burkholderiales</taxon>
        <taxon>Oxalobacteraceae</taxon>
        <taxon>Herbaspirillum</taxon>
    </lineage>
</organism>
<evidence type="ECO:0008006" key="3">
    <source>
        <dbReference type="Google" id="ProtNLM"/>
    </source>
</evidence>
<dbReference type="EMBL" id="JAQQFM010000001">
    <property type="protein sequence ID" value="MFL9922673.1"/>
    <property type="molecule type" value="Genomic_DNA"/>
</dbReference>
<dbReference type="RefSeq" id="WP_408153591.1">
    <property type="nucleotide sequence ID" value="NZ_JAQQFM010000001.1"/>
</dbReference>
<evidence type="ECO:0000313" key="2">
    <source>
        <dbReference type="Proteomes" id="UP001629246"/>
    </source>
</evidence>
<name>A0ABW9A242_9BURK</name>
<gene>
    <name evidence="1" type="ORF">PQR62_00255</name>
</gene>
<evidence type="ECO:0000313" key="1">
    <source>
        <dbReference type="EMBL" id="MFL9922673.1"/>
    </source>
</evidence>
<dbReference type="Proteomes" id="UP001629246">
    <property type="component" value="Unassembled WGS sequence"/>
</dbReference>
<protein>
    <recommendedName>
        <fullName evidence="3">DUF2917 domain-containing protein</fullName>
    </recommendedName>
</protein>
<comment type="caution">
    <text evidence="1">The sequence shown here is derived from an EMBL/GenBank/DDBJ whole genome shotgun (WGS) entry which is preliminary data.</text>
</comment>
<sequence>MAKTRASQFAALPAQIAQLEQLNEQLNTTAPASASALPQAPVATHLKLRAGETLQIWLARDSALLCQSRRVRIQESPQWLAQHMLRAETVLNDGQGHLIARSGWVSLHADADAEVICHAAPALSLLERLRSMLPGDWSRLAGKR</sequence>
<keyword evidence="2" id="KW-1185">Reference proteome</keyword>
<accession>A0ABW9A242</accession>
<proteinExistence type="predicted"/>
<reference evidence="1 2" key="1">
    <citation type="journal article" date="2024" name="Chem. Sci.">
        <title>Discovery of megapolipeptins by genome mining of a Burkholderiales bacteria collection.</title>
        <authorList>
            <person name="Paulo B.S."/>
            <person name="Recchia M.J.J."/>
            <person name="Lee S."/>
            <person name="Fergusson C.H."/>
            <person name="Romanowski S.B."/>
            <person name="Hernandez A."/>
            <person name="Krull N."/>
            <person name="Liu D.Y."/>
            <person name="Cavanagh H."/>
            <person name="Bos A."/>
            <person name="Gray C.A."/>
            <person name="Murphy B.T."/>
            <person name="Linington R.G."/>
            <person name="Eustaquio A.S."/>
        </authorList>
    </citation>
    <scope>NUCLEOTIDE SEQUENCE [LARGE SCALE GENOMIC DNA]</scope>
    <source>
        <strain evidence="1 2">RL21-008-BIB-A</strain>
    </source>
</reference>